<dbReference type="InterPro" id="IPR006314">
    <property type="entry name" value="Dyp_peroxidase"/>
</dbReference>
<dbReference type="SUPFAM" id="SSF51998">
    <property type="entry name" value="PFL-like glycyl radical enzymes"/>
    <property type="match status" value="1"/>
</dbReference>
<dbReference type="InterPro" id="IPR001150">
    <property type="entry name" value="Gly_radical"/>
</dbReference>
<dbReference type="GO" id="GO:0005829">
    <property type="term" value="C:cytosol"/>
    <property type="evidence" value="ECO:0007669"/>
    <property type="project" value="TreeGrafter"/>
</dbReference>
<dbReference type="PANTHER" id="PTHR43641">
    <property type="entry name" value="FORMATE ACETYLTRANSFERASE 3-RELATED"/>
    <property type="match status" value="1"/>
</dbReference>
<dbReference type="Pfam" id="PF20628">
    <property type="entry name" value="Dyp_perox_C"/>
    <property type="match status" value="1"/>
</dbReference>
<comment type="cofactor">
    <cofactor evidence="1">
        <name>heme b</name>
        <dbReference type="ChEBI" id="CHEBI:60344"/>
    </cofactor>
</comment>
<evidence type="ECO:0000256" key="5">
    <source>
        <dbReference type="ARBA" id="ARBA00023002"/>
    </source>
</evidence>
<dbReference type="Proteomes" id="UP001303473">
    <property type="component" value="Unassembled WGS sequence"/>
</dbReference>
<evidence type="ECO:0000256" key="1">
    <source>
        <dbReference type="ARBA" id="ARBA00001970"/>
    </source>
</evidence>
<dbReference type="InterPro" id="IPR011008">
    <property type="entry name" value="Dimeric_a/b-barrel"/>
</dbReference>
<dbReference type="SUPFAM" id="SSF54909">
    <property type="entry name" value="Dimeric alpha+beta barrel"/>
    <property type="match status" value="1"/>
</dbReference>
<feature type="domain" description="PFL" evidence="10">
    <location>
        <begin position="360"/>
        <end position="1056"/>
    </location>
</feature>
<organism evidence="11 12">
    <name type="scientific">Diplogelasinospora grovesii</name>
    <dbReference type="NCBI Taxonomy" id="303347"/>
    <lineage>
        <taxon>Eukaryota</taxon>
        <taxon>Fungi</taxon>
        <taxon>Dikarya</taxon>
        <taxon>Ascomycota</taxon>
        <taxon>Pezizomycotina</taxon>
        <taxon>Sordariomycetes</taxon>
        <taxon>Sordariomycetidae</taxon>
        <taxon>Sordariales</taxon>
        <taxon>Diplogelasinosporaceae</taxon>
        <taxon>Diplogelasinospora</taxon>
    </lineage>
</organism>
<feature type="domain" description="Glycine radical" evidence="9">
    <location>
        <begin position="1063"/>
        <end position="1188"/>
    </location>
</feature>
<dbReference type="GO" id="GO:0004601">
    <property type="term" value="F:peroxidase activity"/>
    <property type="evidence" value="ECO:0007669"/>
    <property type="project" value="UniProtKB-KW"/>
</dbReference>
<feature type="modified residue" description="Glycine radical" evidence="8">
    <location>
        <position position="1164"/>
    </location>
</feature>
<comment type="caution">
    <text evidence="11">The sequence shown here is derived from an EMBL/GenBank/DDBJ whole genome shotgun (WGS) entry which is preliminary data.</text>
</comment>
<dbReference type="GO" id="GO:0016829">
    <property type="term" value="F:lyase activity"/>
    <property type="evidence" value="ECO:0007669"/>
    <property type="project" value="UniProtKB-KW"/>
</dbReference>
<evidence type="ECO:0000256" key="6">
    <source>
        <dbReference type="ARBA" id="ARBA00023004"/>
    </source>
</evidence>
<reference evidence="12" key="1">
    <citation type="journal article" date="2023" name="Mol. Phylogenet. Evol.">
        <title>Genome-scale phylogeny and comparative genomics of the fungal order Sordariales.</title>
        <authorList>
            <person name="Hensen N."/>
            <person name="Bonometti L."/>
            <person name="Westerberg I."/>
            <person name="Brannstrom I.O."/>
            <person name="Guillou S."/>
            <person name="Cros-Aarteil S."/>
            <person name="Calhoun S."/>
            <person name="Haridas S."/>
            <person name="Kuo A."/>
            <person name="Mondo S."/>
            <person name="Pangilinan J."/>
            <person name="Riley R."/>
            <person name="LaButti K."/>
            <person name="Andreopoulos B."/>
            <person name="Lipzen A."/>
            <person name="Chen C."/>
            <person name="Yan M."/>
            <person name="Daum C."/>
            <person name="Ng V."/>
            <person name="Clum A."/>
            <person name="Steindorff A."/>
            <person name="Ohm R.A."/>
            <person name="Martin F."/>
            <person name="Silar P."/>
            <person name="Natvig D.O."/>
            <person name="Lalanne C."/>
            <person name="Gautier V."/>
            <person name="Ament-Velasquez S.L."/>
            <person name="Kruys A."/>
            <person name="Hutchinson M.I."/>
            <person name="Powell A.J."/>
            <person name="Barry K."/>
            <person name="Miller A.N."/>
            <person name="Grigoriev I.V."/>
            <person name="Debuchy R."/>
            <person name="Gladieux P."/>
            <person name="Hiltunen Thoren M."/>
            <person name="Johannesson H."/>
        </authorList>
    </citation>
    <scope>NUCLEOTIDE SEQUENCE [LARGE SCALE GENOMIC DNA]</scope>
    <source>
        <strain evidence="12">CBS 340.73</strain>
    </source>
</reference>
<keyword evidence="2" id="KW-0575">Peroxidase</keyword>
<evidence type="ECO:0000313" key="12">
    <source>
        <dbReference type="Proteomes" id="UP001303473"/>
    </source>
</evidence>
<evidence type="ECO:0000256" key="8">
    <source>
        <dbReference type="PROSITE-ProRule" id="PRU00493"/>
    </source>
</evidence>
<accession>A0AAN6N197</accession>
<evidence type="ECO:0000256" key="2">
    <source>
        <dbReference type="ARBA" id="ARBA00022559"/>
    </source>
</evidence>
<evidence type="ECO:0000313" key="11">
    <source>
        <dbReference type="EMBL" id="KAK3937327.1"/>
    </source>
</evidence>
<evidence type="ECO:0000259" key="9">
    <source>
        <dbReference type="PROSITE" id="PS51149"/>
    </source>
</evidence>
<dbReference type="AlphaFoldDB" id="A0AAN6N197"/>
<dbReference type="PROSITE" id="PS51554">
    <property type="entry name" value="PFL"/>
    <property type="match status" value="1"/>
</dbReference>
<proteinExistence type="predicted"/>
<dbReference type="GO" id="GO:0020037">
    <property type="term" value="F:heme binding"/>
    <property type="evidence" value="ECO:0007669"/>
    <property type="project" value="InterPro"/>
</dbReference>
<keyword evidence="7" id="KW-0456">Lyase</keyword>
<keyword evidence="4 8" id="KW-0556">Organic radical</keyword>
<keyword evidence="12" id="KW-1185">Reference proteome</keyword>
<dbReference type="PANTHER" id="PTHR43641:SF2">
    <property type="entry name" value="DEHYDRATASE YBIW-RELATED"/>
    <property type="match status" value="1"/>
</dbReference>
<evidence type="ECO:0000259" key="10">
    <source>
        <dbReference type="PROSITE" id="PS51554"/>
    </source>
</evidence>
<protein>
    <submittedName>
        <fullName evidence="11">Formate c-acetyltransferase</fullName>
    </submittedName>
</protein>
<evidence type="ECO:0000256" key="4">
    <source>
        <dbReference type="ARBA" id="ARBA00022818"/>
    </source>
</evidence>
<dbReference type="PROSITE" id="PS51404">
    <property type="entry name" value="DYP_PEROXIDASE"/>
    <property type="match status" value="1"/>
</dbReference>
<keyword evidence="5" id="KW-0560">Oxidoreductase</keyword>
<dbReference type="PROSITE" id="PS51149">
    <property type="entry name" value="GLY_RADICAL_2"/>
    <property type="match status" value="1"/>
</dbReference>
<sequence length="1188" mass="132105">MGSVKTSILDEALLGAQRGLLMRAIFGQVLTFNLKKHDKDTFHAVQDAIRDLSDDITGNYQDCGLIAAFNPELWGTWTQRSIPISVKVLANSGKFKYDLGDVLLYIKAPSHEIAAKIVDHHLKRLDELSLQPIEPLVVGKRPDARIMAGRYLDGITNPNDPVSLAEDILISGDPKYQGSCFAITQKFEFDWPGIASQAADTQDEMFGRNPDGTSLPQHAVHAHIRRAHIEDSNGDQRKLLRQALPYGTSAGHAGREEGLMFVAFCNEQERFENILENLLGPQPNRPVDKLMNVVQGVAGSYWYVPAAAELGVMSVCGPKDVYEDPHWQVASSNGYLFYNSQDYLHKMATESYTGGDPPNPRLLSLMARTFSHWRDSWMQRQTFPRLPHLETLVDPKEKDSILKKPVPIRKGLANHKTLAELLSHHGNPIARNNGLLRIEAKELLVGVIPDFTLGRGKEVMPYLTKDETIAFWVKAQLNEWSAMGHVVPDYERLVNQGLGGLIKELQDHLEKVPNEDKAKKGSAAVFYQSCIDSLKGVQGYLRNWAKLATQAGLKAENPEDKKNMDEVAHRLKRLIEEPPQCFHDAVQLIFSFHCCLHLVGELTSLGRLDQILWPFLQRDKIPADRAQEIIDCLWIKIGENAFFNRAFIYDYVTYGTTSVCGVGGNFPQGGGINQWVQQITVGGYKNEEGDEAVGGANLVTMLCLRAARRIPVNAPTLSLRVYKDMPAEYLEEAARGILAGGAQPILYNDDKLCEALHKSGGGVDRKWSRHYAADGCYEPMFNGASEFTFNNVAPMLALEQTINQGATYGNAGPEQLRGMKQTFRSPPAKEIKSFDQLKNMFVDQLEWLVVGCYNLMLSNYGNLADICPSPLLSPLIDGCIQKGRDQTNGGARFHIIAPLCVGVSNTIDSLYAIKKLVYDATSALTTLPELLNCLICDWGYNMIEPYQNQLSGSADAGSRALRYQELRLSAMALPKWGSGNEEVNELGNWVVSEAVRLCNEVIRKPHPALKETLDNITKNYSTPEFPFEFVVTPGIGTFEGYVGDGIPCGASADGRRNGMPIASDLSPVPAPQDLPANPAFRNIYQSMKSVKYDSIELGLSNASPVDMNIPEDFPLEKLQEFVKAYARGEVGGNLITLTCADLETYQNASKDPEKYNLVRVRMGGWTEFYATMFPAHQEQHQRRQYFTP</sequence>
<dbReference type="Pfam" id="PF02901">
    <property type="entry name" value="PFL-like"/>
    <property type="match status" value="1"/>
</dbReference>
<name>A0AAN6N197_9PEZI</name>
<dbReference type="GO" id="GO:0046872">
    <property type="term" value="F:metal ion binding"/>
    <property type="evidence" value="ECO:0007669"/>
    <property type="project" value="UniProtKB-KW"/>
</dbReference>
<dbReference type="InterPro" id="IPR048328">
    <property type="entry name" value="Dyp_perox_C"/>
</dbReference>
<evidence type="ECO:0000256" key="3">
    <source>
        <dbReference type="ARBA" id="ARBA00022723"/>
    </source>
</evidence>
<dbReference type="Gene3D" id="3.20.70.20">
    <property type="match status" value="1"/>
</dbReference>
<dbReference type="EMBL" id="MU853857">
    <property type="protein sequence ID" value="KAK3937327.1"/>
    <property type="molecule type" value="Genomic_DNA"/>
</dbReference>
<dbReference type="NCBIfam" id="TIGR01413">
    <property type="entry name" value="Dyp_perox_fam"/>
    <property type="match status" value="1"/>
</dbReference>
<dbReference type="InterPro" id="IPR004184">
    <property type="entry name" value="PFL_dom"/>
</dbReference>
<evidence type="ECO:0000256" key="7">
    <source>
        <dbReference type="ARBA" id="ARBA00023239"/>
    </source>
</evidence>
<gene>
    <name evidence="11" type="ORF">QBC46DRAFT_356748</name>
</gene>
<keyword evidence="6" id="KW-0408">Iron</keyword>
<keyword evidence="3" id="KW-0479">Metal-binding</keyword>
<dbReference type="InterPro" id="IPR051215">
    <property type="entry name" value="GRE"/>
</dbReference>